<dbReference type="Pfam" id="PF01370">
    <property type="entry name" value="Epimerase"/>
    <property type="match status" value="1"/>
</dbReference>
<dbReference type="InterPro" id="IPR001509">
    <property type="entry name" value="Epimerase_deHydtase"/>
</dbReference>
<feature type="transmembrane region" description="Helical" evidence="1">
    <location>
        <begin position="394"/>
        <end position="413"/>
    </location>
</feature>
<evidence type="ECO:0000256" key="1">
    <source>
        <dbReference type="SAM" id="Phobius"/>
    </source>
</evidence>
<dbReference type="RefSeq" id="WP_076603810.1">
    <property type="nucleotide sequence ID" value="NZ_FTMD01000016.1"/>
</dbReference>
<proteinExistence type="predicted"/>
<keyword evidence="1" id="KW-0472">Membrane</keyword>
<feature type="domain" description="NAD-dependent epimerase/dehydratase" evidence="2">
    <location>
        <begin position="3"/>
        <end position="195"/>
    </location>
</feature>
<reference evidence="4" key="1">
    <citation type="submission" date="2017-01" db="EMBL/GenBank/DDBJ databases">
        <authorList>
            <person name="Varghese N."/>
            <person name="Submissions S."/>
        </authorList>
    </citation>
    <scope>NUCLEOTIDE SEQUENCE [LARGE SCALE GENOMIC DNA]</scope>
    <source>
        <strain evidence="4">ATCC 51758</strain>
    </source>
</reference>
<dbReference type="Proteomes" id="UP000186819">
    <property type="component" value="Unassembled WGS sequence"/>
</dbReference>
<feature type="transmembrane region" description="Helical" evidence="1">
    <location>
        <begin position="368"/>
        <end position="388"/>
    </location>
</feature>
<dbReference type="STRING" id="34027.SAMN05421829_11622"/>
<feature type="transmembrane region" description="Helical" evidence="1">
    <location>
        <begin position="342"/>
        <end position="361"/>
    </location>
</feature>
<protein>
    <submittedName>
        <fullName evidence="3">Nucleoside-diphosphate-sugar epimerase</fullName>
    </submittedName>
</protein>
<keyword evidence="1" id="KW-1133">Transmembrane helix</keyword>
<dbReference type="InterPro" id="IPR025695">
    <property type="entry name" value="DoxX-like"/>
</dbReference>
<dbReference type="InterPro" id="IPR051207">
    <property type="entry name" value="ComplexI_NDUFA9_subunit"/>
</dbReference>
<dbReference type="PANTHER" id="PTHR12126:SF11">
    <property type="entry name" value="NADH DEHYDROGENASE [UBIQUINONE] 1 ALPHA SUBCOMPLEX SUBUNIT 9, MITOCHONDRIAL"/>
    <property type="match status" value="1"/>
</dbReference>
<dbReference type="SUPFAM" id="SSF51735">
    <property type="entry name" value="NAD(P)-binding Rossmann-fold domains"/>
    <property type="match status" value="1"/>
</dbReference>
<feature type="transmembrane region" description="Helical" evidence="1">
    <location>
        <begin position="303"/>
        <end position="322"/>
    </location>
</feature>
<organism evidence="3 4">
    <name type="scientific">Aromatoleum tolulyticum</name>
    <dbReference type="NCBI Taxonomy" id="34027"/>
    <lineage>
        <taxon>Bacteria</taxon>
        <taxon>Pseudomonadati</taxon>
        <taxon>Pseudomonadota</taxon>
        <taxon>Betaproteobacteria</taxon>
        <taxon>Rhodocyclales</taxon>
        <taxon>Rhodocyclaceae</taxon>
        <taxon>Aromatoleum</taxon>
    </lineage>
</organism>
<dbReference type="InterPro" id="IPR036291">
    <property type="entry name" value="NAD(P)-bd_dom_sf"/>
</dbReference>
<dbReference type="PANTHER" id="PTHR12126">
    <property type="entry name" value="NADH-UBIQUINONE OXIDOREDUCTASE 39 KDA SUBUNIT-RELATED"/>
    <property type="match status" value="1"/>
</dbReference>
<evidence type="ECO:0000313" key="4">
    <source>
        <dbReference type="Proteomes" id="UP000186819"/>
    </source>
</evidence>
<dbReference type="Gene3D" id="3.40.50.720">
    <property type="entry name" value="NAD(P)-binding Rossmann-like Domain"/>
    <property type="match status" value="1"/>
</dbReference>
<accession>A0A1N7B353</accession>
<dbReference type="EMBL" id="FTMD01000016">
    <property type="protein sequence ID" value="SIR45653.1"/>
    <property type="molecule type" value="Genomic_DNA"/>
</dbReference>
<gene>
    <name evidence="3" type="ORF">SAMN05421829_11622</name>
</gene>
<dbReference type="GO" id="GO:0044877">
    <property type="term" value="F:protein-containing complex binding"/>
    <property type="evidence" value="ECO:0007669"/>
    <property type="project" value="TreeGrafter"/>
</dbReference>
<keyword evidence="4" id="KW-1185">Reference proteome</keyword>
<dbReference type="OrthoDB" id="5292533at2"/>
<dbReference type="AlphaFoldDB" id="A0A1N7B353"/>
<name>A0A1N7B353_9RHOO</name>
<keyword evidence="1" id="KW-0812">Transmembrane</keyword>
<evidence type="ECO:0000313" key="3">
    <source>
        <dbReference type="EMBL" id="SIR45653.1"/>
    </source>
</evidence>
<dbReference type="Pfam" id="PF13781">
    <property type="entry name" value="DoxX_3"/>
    <property type="match status" value="1"/>
</dbReference>
<sequence>MKILVCGAAGFMGMAICARLAAAGHEVVRGVRKPVRAGDIAIDFAADTAVERWCGRLAGVEVVVNAVGIIRESADARFDDVHQRAPAALFAACAKAGVRRVVQISALGAESCATPYFASKYAADRCLTSLPVEWLILRPSLVYGPDGISASMFRMFASLPVVPLPALGAATFQPIHIDDLAAAVERAVASDTPSGQQIDLAGGTRVSYREMLECLRRGMGFPRPLYLRIPAPLMALVARVAGWIPRVPLTPDSWRMLRAGSAADAAATATLLGHTPKGIEDFIPPAESELLRQRALAAWRGPLLRLALAFVWIATAFVSVFVHPVEHSLELLARVGLDGWPATLALYGAAALDLALGIACLAYPRRALWAAQAALVVGYTAIIAVALPDFLAHPFGPVLKNVPILAILFILAAEEPSWTT</sequence>
<evidence type="ECO:0000259" key="2">
    <source>
        <dbReference type="Pfam" id="PF01370"/>
    </source>
</evidence>